<evidence type="ECO:0000256" key="9">
    <source>
        <dbReference type="ARBA" id="ARBA00022842"/>
    </source>
</evidence>
<evidence type="ECO:0000256" key="1">
    <source>
        <dbReference type="ARBA" id="ARBA00001946"/>
    </source>
</evidence>
<accession>A0A327W304</accession>
<evidence type="ECO:0000313" key="13">
    <source>
        <dbReference type="EMBL" id="RAJ83639.1"/>
    </source>
</evidence>
<dbReference type="Pfam" id="PF04446">
    <property type="entry name" value="Thg1"/>
    <property type="match status" value="1"/>
</dbReference>
<evidence type="ECO:0000256" key="2">
    <source>
        <dbReference type="ARBA" id="ARBA00010113"/>
    </source>
</evidence>
<dbReference type="RefSeq" id="WP_111592274.1">
    <property type="nucleotide sequence ID" value="NZ_QLMA01000003.1"/>
</dbReference>
<reference evidence="13 14" key="1">
    <citation type="submission" date="2018-06" db="EMBL/GenBank/DDBJ databases">
        <title>Genomic Encyclopedia of Archaeal and Bacterial Type Strains, Phase II (KMG-II): from individual species to whole genera.</title>
        <authorList>
            <person name="Goeker M."/>
        </authorList>
    </citation>
    <scope>NUCLEOTIDE SEQUENCE [LARGE SCALE GENOMIC DNA]</scope>
    <source>
        <strain evidence="13 14">DSM 29821</strain>
    </source>
</reference>
<sequence>MKFDDLDKKMRVFETHDDKYILPEMYIVARIDGRNFTKLTKEKHDFEKPFDLRFHDYMVETVRHLMTCGFNIVYGYTQSDEISLLFHLQENAFSRKERKYNSILAAEASARFSTQLGDIGTFDCRICQLPNSSLVSDYFRWRHEDAHRNSLSAHCYWLLRGLGHTAVEATERINKLSSSDKNELLFAHGINFNDLPTWQKRGSGIYWKEVTTEGYNPVKKEAVQVQRRVLFVDRELPMGLAYNEFIQQFTPTVS</sequence>
<proteinExistence type="inferred from homology"/>
<gene>
    <name evidence="13" type="ORF">CLV59_103610</name>
</gene>
<evidence type="ECO:0000256" key="8">
    <source>
        <dbReference type="ARBA" id="ARBA00022741"/>
    </source>
</evidence>
<dbReference type="InterPro" id="IPR038469">
    <property type="entry name" value="tRNAHis_GuaTrfase_Thg1_sf"/>
</dbReference>
<evidence type="ECO:0000256" key="4">
    <source>
        <dbReference type="ARBA" id="ARBA00022679"/>
    </source>
</evidence>
<keyword evidence="14" id="KW-1185">Reference proteome</keyword>
<comment type="caution">
    <text evidence="13">The sequence shown here is derived from an EMBL/GenBank/DDBJ whole genome shotgun (WGS) entry which is preliminary data.</text>
</comment>
<keyword evidence="8" id="KW-0547">Nucleotide-binding</keyword>
<dbReference type="GO" id="GO:0006400">
    <property type="term" value="P:tRNA modification"/>
    <property type="evidence" value="ECO:0007669"/>
    <property type="project" value="InterPro"/>
</dbReference>
<comment type="similarity">
    <text evidence="2">Belongs to the tRNA(His) guanylyltransferase family.</text>
</comment>
<dbReference type="AlphaFoldDB" id="A0A327W304"/>
<evidence type="ECO:0000256" key="7">
    <source>
        <dbReference type="ARBA" id="ARBA00022723"/>
    </source>
</evidence>
<dbReference type="InterPro" id="IPR007537">
    <property type="entry name" value="tRNAHis_GuaTrfase_Thg1"/>
</dbReference>
<dbReference type="OrthoDB" id="4547336at2"/>
<dbReference type="EC" id="2.7.7.79" evidence="3"/>
<keyword evidence="9" id="KW-0460">Magnesium</keyword>
<evidence type="ECO:0000259" key="12">
    <source>
        <dbReference type="Pfam" id="PF14413"/>
    </source>
</evidence>
<evidence type="ECO:0000256" key="3">
    <source>
        <dbReference type="ARBA" id="ARBA00012511"/>
    </source>
</evidence>
<evidence type="ECO:0000313" key="14">
    <source>
        <dbReference type="Proteomes" id="UP000249819"/>
    </source>
</evidence>
<dbReference type="Gene3D" id="3.30.70.3000">
    <property type="match status" value="1"/>
</dbReference>
<dbReference type="GO" id="GO:0000287">
    <property type="term" value="F:magnesium ion binding"/>
    <property type="evidence" value="ECO:0007669"/>
    <property type="project" value="InterPro"/>
</dbReference>
<dbReference type="GO" id="GO:0005525">
    <property type="term" value="F:GTP binding"/>
    <property type="evidence" value="ECO:0007669"/>
    <property type="project" value="UniProtKB-KW"/>
</dbReference>
<keyword evidence="6 13" id="KW-0548">Nucleotidyltransferase</keyword>
<organism evidence="13 14">
    <name type="scientific">Chitinophaga dinghuensis</name>
    <dbReference type="NCBI Taxonomy" id="1539050"/>
    <lineage>
        <taxon>Bacteria</taxon>
        <taxon>Pseudomonadati</taxon>
        <taxon>Bacteroidota</taxon>
        <taxon>Chitinophagia</taxon>
        <taxon>Chitinophagales</taxon>
        <taxon>Chitinophagaceae</taxon>
        <taxon>Chitinophaga</taxon>
    </lineage>
</organism>
<comment type="cofactor">
    <cofactor evidence="1">
        <name>Mg(2+)</name>
        <dbReference type="ChEBI" id="CHEBI:18420"/>
    </cofactor>
</comment>
<dbReference type="InterPro" id="IPR024956">
    <property type="entry name" value="tRNAHis_GuaTrfase_cat"/>
</dbReference>
<dbReference type="PANTHER" id="PTHR12729">
    <property type="entry name" value="TRNA(HIS) GUANYLYLTRANSFERASE-RELATED"/>
    <property type="match status" value="1"/>
</dbReference>
<feature type="domain" description="Thg1 C-terminal" evidence="12">
    <location>
        <begin position="135"/>
        <end position="224"/>
    </location>
</feature>
<evidence type="ECO:0000256" key="10">
    <source>
        <dbReference type="ARBA" id="ARBA00023134"/>
    </source>
</evidence>
<dbReference type="Proteomes" id="UP000249819">
    <property type="component" value="Unassembled WGS sequence"/>
</dbReference>
<dbReference type="GO" id="GO:0008193">
    <property type="term" value="F:tRNA guanylyltransferase activity"/>
    <property type="evidence" value="ECO:0007669"/>
    <property type="project" value="UniProtKB-EC"/>
</dbReference>
<dbReference type="PANTHER" id="PTHR12729:SF6">
    <property type="entry name" value="TRNA(HIS) GUANYLYLTRANSFERASE-RELATED"/>
    <property type="match status" value="1"/>
</dbReference>
<protein>
    <recommendedName>
        <fullName evidence="3">tRNA(His) guanylyltransferase</fullName>
        <ecNumber evidence="3">2.7.7.79</ecNumber>
    </recommendedName>
</protein>
<keyword evidence="4 13" id="KW-0808">Transferase</keyword>
<evidence type="ECO:0000259" key="11">
    <source>
        <dbReference type="Pfam" id="PF04446"/>
    </source>
</evidence>
<name>A0A327W304_9BACT</name>
<dbReference type="InterPro" id="IPR025845">
    <property type="entry name" value="Thg1_C_dom"/>
</dbReference>
<evidence type="ECO:0000256" key="6">
    <source>
        <dbReference type="ARBA" id="ARBA00022695"/>
    </source>
</evidence>
<dbReference type="Pfam" id="PF14413">
    <property type="entry name" value="Thg1C"/>
    <property type="match status" value="1"/>
</dbReference>
<dbReference type="EMBL" id="QLMA01000003">
    <property type="protein sequence ID" value="RAJ83639.1"/>
    <property type="molecule type" value="Genomic_DNA"/>
</dbReference>
<evidence type="ECO:0000256" key="5">
    <source>
        <dbReference type="ARBA" id="ARBA00022694"/>
    </source>
</evidence>
<keyword evidence="10" id="KW-0342">GTP-binding</keyword>
<feature type="domain" description="tRNAHis guanylyltransferase catalytic" evidence="11">
    <location>
        <begin position="8"/>
        <end position="130"/>
    </location>
</feature>
<keyword evidence="7" id="KW-0479">Metal-binding</keyword>
<keyword evidence="5" id="KW-0819">tRNA processing</keyword>